<dbReference type="Proteomes" id="UP001370490">
    <property type="component" value="Unassembled WGS sequence"/>
</dbReference>
<feature type="domain" description="Agenet-like" evidence="1">
    <location>
        <begin position="6"/>
        <end position="63"/>
    </location>
</feature>
<name>A0AAN8VTF1_9MAGN</name>
<dbReference type="AlphaFoldDB" id="A0AAN8VTF1"/>
<dbReference type="EMBL" id="JBAMMX010000005">
    <property type="protein sequence ID" value="KAK6940763.1"/>
    <property type="molecule type" value="Genomic_DNA"/>
</dbReference>
<proteinExistence type="predicted"/>
<protein>
    <submittedName>
        <fullName evidence="2">Agenet-like domain</fullName>
    </submittedName>
</protein>
<keyword evidence="3" id="KW-1185">Reference proteome</keyword>
<dbReference type="Pfam" id="PF05641">
    <property type="entry name" value="Agenet"/>
    <property type="match status" value="1"/>
</dbReference>
<sequence length="187" mass="21563">MKFKQGCLIEVLIGEDRPYNSWYPAEMMSVDDDNYIVKYELIMDQKGEHLVERVHKERVRPQPKHGKKTTWMVGDIAEDDYNVQTCSNHYSRHSQRLKGPQRVVKEERHSGNQNGQECIERALNHQVITRKRNKVEYLGQSCADMLLGGSCKKRKTSLNGGTASTTLKGRLPLLNQVDDTSFPKWES</sequence>
<gene>
    <name evidence="2" type="ORF">RJ641_030294</name>
</gene>
<organism evidence="2 3">
    <name type="scientific">Dillenia turbinata</name>
    <dbReference type="NCBI Taxonomy" id="194707"/>
    <lineage>
        <taxon>Eukaryota</taxon>
        <taxon>Viridiplantae</taxon>
        <taxon>Streptophyta</taxon>
        <taxon>Embryophyta</taxon>
        <taxon>Tracheophyta</taxon>
        <taxon>Spermatophyta</taxon>
        <taxon>Magnoliopsida</taxon>
        <taxon>eudicotyledons</taxon>
        <taxon>Gunneridae</taxon>
        <taxon>Pentapetalae</taxon>
        <taxon>Dilleniales</taxon>
        <taxon>Dilleniaceae</taxon>
        <taxon>Dillenia</taxon>
    </lineage>
</organism>
<reference evidence="2 3" key="1">
    <citation type="submission" date="2023-12" db="EMBL/GenBank/DDBJ databases">
        <title>A high-quality genome assembly for Dillenia turbinata (Dilleniales).</title>
        <authorList>
            <person name="Chanderbali A."/>
        </authorList>
    </citation>
    <scope>NUCLEOTIDE SEQUENCE [LARGE SCALE GENOMIC DNA]</scope>
    <source>
        <strain evidence="2">LSX21</strain>
        <tissue evidence="2">Leaf</tissue>
    </source>
</reference>
<evidence type="ECO:0000259" key="1">
    <source>
        <dbReference type="Pfam" id="PF05641"/>
    </source>
</evidence>
<dbReference type="InterPro" id="IPR008395">
    <property type="entry name" value="Agenet-like_dom"/>
</dbReference>
<evidence type="ECO:0000313" key="3">
    <source>
        <dbReference type="Proteomes" id="UP001370490"/>
    </source>
</evidence>
<comment type="caution">
    <text evidence="2">The sequence shown here is derived from an EMBL/GenBank/DDBJ whole genome shotgun (WGS) entry which is preliminary data.</text>
</comment>
<accession>A0AAN8VTF1</accession>
<evidence type="ECO:0000313" key="2">
    <source>
        <dbReference type="EMBL" id="KAK6940763.1"/>
    </source>
</evidence>